<evidence type="ECO:0000313" key="2">
    <source>
        <dbReference type="EMBL" id="RZC45271.1"/>
    </source>
</evidence>
<evidence type="ECO:0000313" key="3">
    <source>
        <dbReference type="Proteomes" id="UP000316621"/>
    </source>
</evidence>
<feature type="region of interest" description="Disordered" evidence="1">
    <location>
        <begin position="79"/>
        <end position="105"/>
    </location>
</feature>
<feature type="region of interest" description="Disordered" evidence="1">
    <location>
        <begin position="1"/>
        <end position="30"/>
    </location>
</feature>
<evidence type="ECO:0000256" key="1">
    <source>
        <dbReference type="SAM" id="MobiDB-lite"/>
    </source>
</evidence>
<dbReference type="STRING" id="3469.A0A4Y7ICA2"/>
<dbReference type="AlphaFoldDB" id="A0A4Y7ICA2"/>
<keyword evidence="3" id="KW-1185">Reference proteome</keyword>
<accession>A0A4Y7ICA2</accession>
<name>A0A4Y7ICA2_PAPSO</name>
<gene>
    <name evidence="2" type="ORF">C5167_038217</name>
</gene>
<sequence>MAPLGDIPSYLNEPEYGPVAPPPEPPQNWQQMNRYDDVQAHALAAGGYQGEWQNYQYSEQQMTYPEQYLQQDLQTYGAQGDPTILQDPHFMTQEEKDRCRIGVQT</sequence>
<feature type="compositionally biased region" description="Basic and acidic residues" evidence="1">
    <location>
        <begin position="92"/>
        <end position="105"/>
    </location>
</feature>
<dbReference type="EMBL" id="CM010715">
    <property type="protein sequence ID" value="RZC45271.1"/>
    <property type="molecule type" value="Genomic_DNA"/>
</dbReference>
<dbReference type="Proteomes" id="UP000316621">
    <property type="component" value="Chromosome 1"/>
</dbReference>
<organism evidence="2 3">
    <name type="scientific">Papaver somniferum</name>
    <name type="common">Opium poppy</name>
    <dbReference type="NCBI Taxonomy" id="3469"/>
    <lineage>
        <taxon>Eukaryota</taxon>
        <taxon>Viridiplantae</taxon>
        <taxon>Streptophyta</taxon>
        <taxon>Embryophyta</taxon>
        <taxon>Tracheophyta</taxon>
        <taxon>Spermatophyta</taxon>
        <taxon>Magnoliopsida</taxon>
        <taxon>Ranunculales</taxon>
        <taxon>Papaveraceae</taxon>
        <taxon>Papaveroideae</taxon>
        <taxon>Papaver</taxon>
    </lineage>
</organism>
<reference evidence="2 3" key="1">
    <citation type="journal article" date="2018" name="Science">
        <title>The opium poppy genome and morphinan production.</title>
        <authorList>
            <person name="Guo L."/>
            <person name="Winzer T."/>
            <person name="Yang X."/>
            <person name="Li Y."/>
            <person name="Ning Z."/>
            <person name="He Z."/>
            <person name="Teodor R."/>
            <person name="Lu Y."/>
            <person name="Bowser T.A."/>
            <person name="Graham I.A."/>
            <person name="Ye K."/>
        </authorList>
    </citation>
    <scope>NUCLEOTIDE SEQUENCE [LARGE SCALE GENOMIC DNA]</scope>
    <source>
        <strain evidence="3">cv. HN1</strain>
        <tissue evidence="2">Leaves</tissue>
    </source>
</reference>
<proteinExistence type="predicted"/>
<dbReference type="Gramene" id="RZC45271">
    <property type="protein sequence ID" value="RZC45271"/>
    <property type="gene ID" value="C5167_038217"/>
</dbReference>
<protein>
    <submittedName>
        <fullName evidence="2">Uncharacterized protein</fullName>
    </submittedName>
</protein>